<keyword evidence="4" id="KW-1185">Reference proteome</keyword>
<comment type="caution">
    <text evidence="3">The sequence shown here is derived from an EMBL/GenBank/DDBJ whole genome shotgun (WGS) entry which is preliminary data.</text>
</comment>
<evidence type="ECO:0000313" key="3">
    <source>
        <dbReference type="EMBL" id="KAI5393066.1"/>
    </source>
</evidence>
<gene>
    <name evidence="3" type="ORF">KIW84_060275</name>
</gene>
<dbReference type="AlphaFoldDB" id="A0A9D5A2J5"/>
<reference evidence="3 4" key="1">
    <citation type="journal article" date="2022" name="Nat. Genet.">
        <title>Improved pea reference genome and pan-genome highlight genomic features and evolutionary characteristics.</title>
        <authorList>
            <person name="Yang T."/>
            <person name="Liu R."/>
            <person name="Luo Y."/>
            <person name="Hu S."/>
            <person name="Wang D."/>
            <person name="Wang C."/>
            <person name="Pandey M.K."/>
            <person name="Ge S."/>
            <person name="Xu Q."/>
            <person name="Li N."/>
            <person name="Li G."/>
            <person name="Huang Y."/>
            <person name="Saxena R.K."/>
            <person name="Ji Y."/>
            <person name="Li M."/>
            <person name="Yan X."/>
            <person name="He Y."/>
            <person name="Liu Y."/>
            <person name="Wang X."/>
            <person name="Xiang C."/>
            <person name="Varshney R.K."/>
            <person name="Ding H."/>
            <person name="Gao S."/>
            <person name="Zong X."/>
        </authorList>
    </citation>
    <scope>NUCLEOTIDE SEQUENCE [LARGE SCALE GENOMIC DNA]</scope>
    <source>
        <strain evidence="3 4">cv. Zhongwan 6</strain>
    </source>
</reference>
<dbReference type="Proteomes" id="UP001058974">
    <property type="component" value="Chromosome 6"/>
</dbReference>
<dbReference type="EMBL" id="JAMSHJ010000006">
    <property type="protein sequence ID" value="KAI5393066.1"/>
    <property type="molecule type" value="Genomic_DNA"/>
</dbReference>
<feature type="compositionally biased region" description="Polar residues" evidence="2">
    <location>
        <begin position="1"/>
        <end position="44"/>
    </location>
</feature>
<evidence type="ECO:0000256" key="2">
    <source>
        <dbReference type="SAM" id="MobiDB-lite"/>
    </source>
</evidence>
<feature type="compositionally biased region" description="Basic and acidic residues" evidence="2">
    <location>
        <begin position="71"/>
        <end position="92"/>
    </location>
</feature>
<keyword evidence="1" id="KW-0175">Coiled coil</keyword>
<evidence type="ECO:0000256" key="1">
    <source>
        <dbReference type="SAM" id="Coils"/>
    </source>
</evidence>
<feature type="coiled-coil region" evidence="1">
    <location>
        <begin position="240"/>
        <end position="273"/>
    </location>
</feature>
<sequence>MPSMQSSGHSFPMSSMQSSGHSFLTSSMQLSGHISPMPSLQPSMSYIGGSSMPHLSSMHSTHDEDDTGANGHEDTNSHDHGDTSAPDSAHEERRRKRILRNAPLQTIRKYKSRYPLLNEVHLETHIKKNGEFVDEHSKNTQEGYARRLALTISEHLVLPPLPSGYHVDPSLGFRTWYDVTRRKRENGRLHGVGGYAKTIKRCDRSFKMRLAEEEGTSHSPILTADMLETMRNLTHTEAALESSTRNAKIEEMRRRQAEMEEELRRKIMEYEEVMWVAIYGLTYESRSWRKR</sequence>
<feature type="region of interest" description="Disordered" evidence="2">
    <location>
        <begin position="1"/>
        <end position="100"/>
    </location>
</feature>
<dbReference type="Gramene" id="Psat06G0027500-T1">
    <property type="protein sequence ID" value="KAI5393066.1"/>
    <property type="gene ID" value="KIW84_060275"/>
</dbReference>
<protein>
    <submittedName>
        <fullName evidence="3">Uncharacterized protein</fullName>
    </submittedName>
</protein>
<organism evidence="3 4">
    <name type="scientific">Pisum sativum</name>
    <name type="common">Garden pea</name>
    <name type="synonym">Lathyrus oleraceus</name>
    <dbReference type="NCBI Taxonomy" id="3888"/>
    <lineage>
        <taxon>Eukaryota</taxon>
        <taxon>Viridiplantae</taxon>
        <taxon>Streptophyta</taxon>
        <taxon>Embryophyta</taxon>
        <taxon>Tracheophyta</taxon>
        <taxon>Spermatophyta</taxon>
        <taxon>Magnoliopsida</taxon>
        <taxon>eudicotyledons</taxon>
        <taxon>Gunneridae</taxon>
        <taxon>Pentapetalae</taxon>
        <taxon>rosids</taxon>
        <taxon>fabids</taxon>
        <taxon>Fabales</taxon>
        <taxon>Fabaceae</taxon>
        <taxon>Papilionoideae</taxon>
        <taxon>50 kb inversion clade</taxon>
        <taxon>NPAAA clade</taxon>
        <taxon>Hologalegina</taxon>
        <taxon>IRL clade</taxon>
        <taxon>Fabeae</taxon>
        <taxon>Lathyrus</taxon>
    </lineage>
</organism>
<name>A0A9D5A2J5_PEA</name>
<evidence type="ECO:0000313" key="4">
    <source>
        <dbReference type="Proteomes" id="UP001058974"/>
    </source>
</evidence>
<accession>A0A9D5A2J5</accession>
<proteinExistence type="predicted"/>